<evidence type="ECO:0000313" key="3">
    <source>
        <dbReference type="EMBL" id="MDI9241640.1"/>
    </source>
</evidence>
<keyword evidence="4" id="KW-1185">Reference proteome</keyword>
<dbReference type="Proteomes" id="UP001300383">
    <property type="component" value="Unassembled WGS sequence"/>
</dbReference>
<dbReference type="InterPro" id="IPR040984">
    <property type="entry name" value="DUF5640"/>
</dbReference>
<proteinExistence type="predicted"/>
<dbReference type="RefSeq" id="WP_283230152.1">
    <property type="nucleotide sequence ID" value="NZ_JASGBQ010000004.1"/>
</dbReference>
<dbReference type="PROSITE" id="PS51257">
    <property type="entry name" value="PROKAR_LIPOPROTEIN"/>
    <property type="match status" value="1"/>
</dbReference>
<reference evidence="3 4" key="1">
    <citation type="submission" date="2023-05" db="EMBL/GenBank/DDBJ databases">
        <title>[ruminococcus] sp. nov., isolated from a pig farm feces dump.</title>
        <authorList>
            <person name="Chang Y.-H."/>
        </authorList>
    </citation>
    <scope>NUCLEOTIDE SEQUENCE [LARGE SCALE GENOMIC DNA]</scope>
    <source>
        <strain evidence="3 4">YH-rum2234</strain>
    </source>
</reference>
<dbReference type="EMBL" id="JASGBQ010000004">
    <property type="protein sequence ID" value="MDI9241640.1"/>
    <property type="molecule type" value="Genomic_DNA"/>
</dbReference>
<evidence type="ECO:0000256" key="1">
    <source>
        <dbReference type="SAM" id="SignalP"/>
    </source>
</evidence>
<feature type="chain" id="PRO_5042869613" evidence="1">
    <location>
        <begin position="19"/>
        <end position="112"/>
    </location>
</feature>
<accession>A0AAP4B8N6</accession>
<keyword evidence="1" id="KW-0732">Signal</keyword>
<comment type="caution">
    <text evidence="3">The sequence shown here is derived from an EMBL/GenBank/DDBJ whole genome shotgun (WGS) entry which is preliminary data.</text>
</comment>
<feature type="signal peptide" evidence="1">
    <location>
        <begin position="1"/>
        <end position="18"/>
    </location>
</feature>
<feature type="domain" description="DUF5640" evidence="2">
    <location>
        <begin position="26"/>
        <end position="101"/>
    </location>
</feature>
<name>A0AAP4B8N6_9FIRM</name>
<organism evidence="3 4">
    <name type="scientific">Fusibacillus kribbianus</name>
    <dbReference type="NCBI Taxonomy" id="3044208"/>
    <lineage>
        <taxon>Bacteria</taxon>
        <taxon>Bacillati</taxon>
        <taxon>Bacillota</taxon>
        <taxon>Clostridia</taxon>
        <taxon>Lachnospirales</taxon>
        <taxon>Lachnospiraceae</taxon>
        <taxon>Fusibacillus</taxon>
    </lineage>
</organism>
<protein>
    <submittedName>
        <fullName evidence="3">DUF5640 domain-containing protein</fullName>
    </submittedName>
</protein>
<gene>
    <name evidence="3" type="ORF">QJ036_03990</name>
</gene>
<evidence type="ECO:0000259" key="2">
    <source>
        <dbReference type="Pfam" id="PF18692"/>
    </source>
</evidence>
<sequence length="112" mass="12258">MKKLTAAILCIIMVLTLAACGGESGDALKGTWSGTHSDYGTVTWKFDGKGKCEMENDFFQGEGTYTIDGEQVTIKLELWDNEVVYDFSISGKSLNLTATDQLAADYENLTKK</sequence>
<dbReference type="Pfam" id="PF18692">
    <property type="entry name" value="DUF5640"/>
    <property type="match status" value="1"/>
</dbReference>
<evidence type="ECO:0000313" key="4">
    <source>
        <dbReference type="Proteomes" id="UP001300383"/>
    </source>
</evidence>
<dbReference type="AlphaFoldDB" id="A0AAP4B8N6"/>